<gene>
    <name evidence="1" type="ORF">ALP66_03859</name>
</gene>
<dbReference type="EMBL" id="RBSP01000380">
    <property type="protein sequence ID" value="RMS48563.1"/>
    <property type="molecule type" value="Genomic_DNA"/>
</dbReference>
<sequence length="71" mass="7933">VPTLIFERGSAPPTGPPQWRVQPRCRLAAHASRSNCSDVSARLCNERASLLPGLLSGWLFLQRCLKEVFDR</sequence>
<name>A0A658KA99_PSEA0</name>
<accession>A0A658KA99</accession>
<evidence type="ECO:0000313" key="2">
    <source>
        <dbReference type="Proteomes" id="UP000270873"/>
    </source>
</evidence>
<protein>
    <submittedName>
        <fullName evidence="1">Uncharacterized protein</fullName>
    </submittedName>
</protein>
<dbReference type="Proteomes" id="UP000270873">
    <property type="component" value="Unassembled WGS sequence"/>
</dbReference>
<dbReference type="AlphaFoldDB" id="A0A658KA99"/>
<organism evidence="1 2">
    <name type="scientific">Pseudomonas amygdali pv. photiniae</name>
    <dbReference type="NCBI Taxonomy" id="251724"/>
    <lineage>
        <taxon>Bacteria</taxon>
        <taxon>Pseudomonadati</taxon>
        <taxon>Pseudomonadota</taxon>
        <taxon>Gammaproteobacteria</taxon>
        <taxon>Pseudomonadales</taxon>
        <taxon>Pseudomonadaceae</taxon>
        <taxon>Pseudomonas</taxon>
        <taxon>Pseudomonas amygdali</taxon>
    </lineage>
</organism>
<feature type="non-terminal residue" evidence="1">
    <location>
        <position position="1"/>
    </location>
</feature>
<comment type="caution">
    <text evidence="1">The sequence shown here is derived from an EMBL/GenBank/DDBJ whole genome shotgun (WGS) entry which is preliminary data.</text>
</comment>
<evidence type="ECO:0000313" key="1">
    <source>
        <dbReference type="EMBL" id="RMS48563.1"/>
    </source>
</evidence>
<proteinExistence type="predicted"/>
<reference evidence="1 2" key="1">
    <citation type="submission" date="2018-08" db="EMBL/GenBank/DDBJ databases">
        <title>Recombination of ecologically and evolutionarily significant loci maintains genetic cohesion in the Pseudomonas syringae species complex.</title>
        <authorList>
            <person name="Dillon M."/>
            <person name="Thakur S."/>
            <person name="Almeida R.N.D."/>
            <person name="Weir B.S."/>
            <person name="Guttman D.S."/>
        </authorList>
    </citation>
    <scope>NUCLEOTIDE SEQUENCE [LARGE SCALE GENOMIC DNA]</scope>
    <source>
        <strain evidence="1 2">ICMP 7847</strain>
    </source>
</reference>